<evidence type="ECO:0008006" key="6">
    <source>
        <dbReference type="Google" id="ProtNLM"/>
    </source>
</evidence>
<dbReference type="SUPFAM" id="SSF53335">
    <property type="entry name" value="S-adenosyl-L-methionine-dependent methyltransferases"/>
    <property type="match status" value="1"/>
</dbReference>
<dbReference type="GO" id="GO:0071424">
    <property type="term" value="F:rRNA (cytosine-N4-)-methyltransferase activity"/>
    <property type="evidence" value="ECO:0007669"/>
    <property type="project" value="TreeGrafter"/>
</dbReference>
<reference evidence="5" key="1">
    <citation type="submission" date="2018-05" db="EMBL/GenBank/DDBJ databases">
        <authorList>
            <person name="Lanie J.A."/>
            <person name="Ng W.-L."/>
            <person name="Kazmierczak K.M."/>
            <person name="Andrzejewski T.M."/>
            <person name="Davidsen T.M."/>
            <person name="Wayne K.J."/>
            <person name="Tettelin H."/>
            <person name="Glass J.I."/>
            <person name="Rusch D."/>
            <person name="Podicherti R."/>
            <person name="Tsui H.-C.T."/>
            <person name="Winkler M.E."/>
        </authorList>
    </citation>
    <scope>NUCLEOTIDE SEQUENCE</scope>
</reference>
<dbReference type="PANTHER" id="PTHR11265">
    <property type="entry name" value="S-ADENOSYL-METHYLTRANSFERASE MRAW"/>
    <property type="match status" value="1"/>
</dbReference>
<name>A0A383AQV4_9ZZZZ</name>
<keyword evidence="4" id="KW-0949">S-adenosyl-L-methionine</keyword>
<evidence type="ECO:0000256" key="2">
    <source>
        <dbReference type="ARBA" id="ARBA00022603"/>
    </source>
</evidence>
<dbReference type="GO" id="GO:0070475">
    <property type="term" value="P:rRNA base methylation"/>
    <property type="evidence" value="ECO:0007669"/>
    <property type="project" value="TreeGrafter"/>
</dbReference>
<dbReference type="Pfam" id="PF01795">
    <property type="entry name" value="Methyltransf_5"/>
    <property type="match status" value="1"/>
</dbReference>
<keyword evidence="3" id="KW-0808">Transferase</keyword>
<evidence type="ECO:0000256" key="1">
    <source>
        <dbReference type="ARBA" id="ARBA00010396"/>
    </source>
</evidence>
<accession>A0A383AQV4</accession>
<dbReference type="PANTHER" id="PTHR11265:SF0">
    <property type="entry name" value="12S RRNA N4-METHYLCYTIDINE METHYLTRANSFERASE"/>
    <property type="match status" value="1"/>
</dbReference>
<keyword evidence="2" id="KW-0489">Methyltransferase</keyword>
<dbReference type="CDD" id="cd02440">
    <property type="entry name" value="AdoMet_MTases"/>
    <property type="match status" value="1"/>
</dbReference>
<evidence type="ECO:0000256" key="3">
    <source>
        <dbReference type="ARBA" id="ARBA00022679"/>
    </source>
</evidence>
<evidence type="ECO:0000313" key="5">
    <source>
        <dbReference type="EMBL" id="SVE09993.1"/>
    </source>
</evidence>
<dbReference type="Gene3D" id="3.40.50.150">
    <property type="entry name" value="Vaccinia Virus protein VP39"/>
    <property type="match status" value="1"/>
</dbReference>
<feature type="non-terminal residue" evidence="5">
    <location>
        <position position="237"/>
    </location>
</feature>
<organism evidence="5">
    <name type="scientific">marine metagenome</name>
    <dbReference type="NCBI Taxonomy" id="408172"/>
    <lineage>
        <taxon>unclassified sequences</taxon>
        <taxon>metagenomes</taxon>
        <taxon>ecological metagenomes</taxon>
    </lineage>
</organism>
<proteinExistence type="inferred from homology"/>
<dbReference type="NCBIfam" id="TIGR00006">
    <property type="entry name" value="16S rRNA (cytosine(1402)-N(4))-methyltransferase RsmH"/>
    <property type="match status" value="1"/>
</dbReference>
<dbReference type="Gene3D" id="1.10.150.170">
    <property type="entry name" value="Putative methyltransferase TM0872, insert domain"/>
    <property type="match status" value="1"/>
</dbReference>
<dbReference type="InterPro" id="IPR002903">
    <property type="entry name" value="RsmH"/>
</dbReference>
<gene>
    <name evidence="5" type="ORF">METZ01_LOCUS462847</name>
</gene>
<dbReference type="SUPFAM" id="SSF81799">
    <property type="entry name" value="Putative methyltransferase TM0872, insert domain"/>
    <property type="match status" value="1"/>
</dbReference>
<sequence>METLHIPVMVQEVIRELNVNPKGLYIDCTLGLAGHSIAILNATHPSPQVIGLEVDEEAIEKAKINLVNNMNNIKILKQSFLDLEKIIKTNANNFKVDGVLLDLGMSSLQLASKDKGFSFQTESPLDMRFDSNNKVTADHIVNNYSFNKLHEILKTLGEEKSAKNIANHIINSRPIKTTSHLSRIVTTVKGQNKNNLLHPATKTFQALRIAVNNELDRLPIVLNAATKILRSGGKLVV</sequence>
<dbReference type="AlphaFoldDB" id="A0A383AQV4"/>
<protein>
    <recommendedName>
        <fullName evidence="6">16S rRNA (Cytosine(1402)-N(4))-methyltransferase</fullName>
    </recommendedName>
</protein>
<evidence type="ECO:0000256" key="4">
    <source>
        <dbReference type="ARBA" id="ARBA00022691"/>
    </source>
</evidence>
<dbReference type="EMBL" id="UINC01194082">
    <property type="protein sequence ID" value="SVE09993.1"/>
    <property type="molecule type" value="Genomic_DNA"/>
</dbReference>
<dbReference type="InterPro" id="IPR023397">
    <property type="entry name" value="SAM-dep_MeTrfase_MraW_recog"/>
</dbReference>
<comment type="similarity">
    <text evidence="1">Belongs to the methyltransferase superfamily. RsmH family.</text>
</comment>
<dbReference type="InterPro" id="IPR029063">
    <property type="entry name" value="SAM-dependent_MTases_sf"/>
</dbReference>